<proteinExistence type="predicted"/>
<dbReference type="Proteomes" id="UP000324222">
    <property type="component" value="Unassembled WGS sequence"/>
</dbReference>
<dbReference type="EMBL" id="VSRR010002861">
    <property type="protein sequence ID" value="MPC33569.1"/>
    <property type="molecule type" value="Genomic_DNA"/>
</dbReference>
<keyword evidence="2" id="KW-1185">Reference proteome</keyword>
<comment type="caution">
    <text evidence="1">The sequence shown here is derived from an EMBL/GenBank/DDBJ whole genome shotgun (WGS) entry which is preliminary data.</text>
</comment>
<gene>
    <name evidence="1" type="ORF">E2C01_026924</name>
</gene>
<reference evidence="1 2" key="1">
    <citation type="submission" date="2019-05" db="EMBL/GenBank/DDBJ databases">
        <title>Another draft genome of Portunus trituberculatus and its Hox gene families provides insights of decapod evolution.</title>
        <authorList>
            <person name="Jeong J.-H."/>
            <person name="Song I."/>
            <person name="Kim S."/>
            <person name="Choi T."/>
            <person name="Kim D."/>
            <person name="Ryu S."/>
            <person name="Kim W."/>
        </authorList>
    </citation>
    <scope>NUCLEOTIDE SEQUENCE [LARGE SCALE GENOMIC DNA]</scope>
    <source>
        <tissue evidence="1">Muscle</tissue>
    </source>
</reference>
<dbReference type="AlphaFoldDB" id="A0A5B7EKA6"/>
<sequence>MAGRDYRSLHYTLILVMGDSICLAEMTYTTLAIRQILFLVKGPFVSLCPRRIKMRALTSPCDLSTLSSAPITPIVAMLGQGPRLHFVFADVSMHQRRVVEYAGGTARHCPR</sequence>
<name>A0A5B7EKA6_PORTR</name>
<evidence type="ECO:0000313" key="1">
    <source>
        <dbReference type="EMBL" id="MPC33569.1"/>
    </source>
</evidence>
<organism evidence="1 2">
    <name type="scientific">Portunus trituberculatus</name>
    <name type="common">Swimming crab</name>
    <name type="synonym">Neptunus trituberculatus</name>
    <dbReference type="NCBI Taxonomy" id="210409"/>
    <lineage>
        <taxon>Eukaryota</taxon>
        <taxon>Metazoa</taxon>
        <taxon>Ecdysozoa</taxon>
        <taxon>Arthropoda</taxon>
        <taxon>Crustacea</taxon>
        <taxon>Multicrustacea</taxon>
        <taxon>Malacostraca</taxon>
        <taxon>Eumalacostraca</taxon>
        <taxon>Eucarida</taxon>
        <taxon>Decapoda</taxon>
        <taxon>Pleocyemata</taxon>
        <taxon>Brachyura</taxon>
        <taxon>Eubrachyura</taxon>
        <taxon>Portunoidea</taxon>
        <taxon>Portunidae</taxon>
        <taxon>Portuninae</taxon>
        <taxon>Portunus</taxon>
    </lineage>
</organism>
<protein>
    <submittedName>
        <fullName evidence="1">Uncharacterized protein</fullName>
    </submittedName>
</protein>
<evidence type="ECO:0000313" key="2">
    <source>
        <dbReference type="Proteomes" id="UP000324222"/>
    </source>
</evidence>
<accession>A0A5B7EKA6</accession>